<comment type="caution">
    <text evidence="9">The sequence shown here is derived from an EMBL/GenBank/DDBJ whole genome shotgun (WGS) entry which is preliminary data.</text>
</comment>
<dbReference type="InterPro" id="IPR000194">
    <property type="entry name" value="ATPase_F1/V1/A1_a/bsu_nucl-bd"/>
</dbReference>
<evidence type="ECO:0000313" key="10">
    <source>
        <dbReference type="Proteomes" id="UP000460718"/>
    </source>
</evidence>
<evidence type="ECO:0000256" key="1">
    <source>
        <dbReference type="ARBA" id="ARBA00008936"/>
    </source>
</evidence>
<feature type="coiled-coil region" evidence="6">
    <location>
        <begin position="655"/>
        <end position="682"/>
    </location>
</feature>
<accession>A0A6A3JQZ7</accession>
<dbReference type="AlphaFoldDB" id="A0A6A3JQZ7"/>
<dbReference type="GO" id="GO:0046933">
    <property type="term" value="F:proton-transporting ATP synthase activity, rotational mechanism"/>
    <property type="evidence" value="ECO:0007669"/>
    <property type="project" value="InterPro"/>
</dbReference>
<dbReference type="PANTHER" id="PTHR48082">
    <property type="entry name" value="ATP SYNTHASE SUBUNIT ALPHA, MITOCHONDRIAL"/>
    <property type="match status" value="1"/>
</dbReference>
<protein>
    <recommendedName>
        <fullName evidence="8">ATPase F1/V1/A1 complex alpha/beta subunit nucleotide-binding domain-containing protein</fullName>
    </recommendedName>
</protein>
<keyword evidence="4" id="KW-0067">ATP-binding</keyword>
<dbReference type="Gene3D" id="2.40.30.20">
    <property type="match status" value="1"/>
</dbReference>
<dbReference type="Pfam" id="PF00006">
    <property type="entry name" value="ATP-synt_ab"/>
    <property type="match status" value="1"/>
</dbReference>
<dbReference type="GO" id="GO:0045259">
    <property type="term" value="C:proton-transporting ATP synthase complex"/>
    <property type="evidence" value="ECO:0007669"/>
    <property type="project" value="InterPro"/>
</dbReference>
<keyword evidence="5" id="KW-0406">Ion transport</keyword>
<sequence>MYQIIGTRIPAPLINASKMHSARRGQVAVSRVVRARIAQRVCTASSSNFSNFSVLTSSSDSSSRSFHASRAIAGGRRNASDDSEAALAQQMMDFMKLAEADEANADADDSASLSAVQAELPVRGVVMGVQNGLARVSGLRHATIGSVVDVSDADGQSLSAGLVLFMEKKVVHVALLHASGQARAVSKGMDVQLQREQLEIPGSVAAFAGAVVDPLGRPVQLEGEEPKDATQQQQQPAANDRVKVTWGAQSVPGLMARAPLRSPFETGLLAVDCLHPMAHGHRFGVLGPRNSGKTRVALDVIAHQVARAKARGEVPPQFVYVCVGKSAARIHQIRDALRVTGALEHTTIVASTNRDSPVLQYLTPFTGCAVTEYLMYNGRSRRSVVVYDDLATHTMVVEGLVQSLKLPRAAQLSLSAHAVLMERSAQFKGASKKEDGPSLTSLVLVDAPDSLEIPSEFQERVTSLVDDYVGLESSLARSRVFPPVDVLAPGASVRGPPFQSATRWTFVSRLRARINTAAQVKQNVEVARKLGFETEPEDAETLEFLELVQQFFTQKPLLSMTPPGPEQAAPTELETELGAFFLTIVDMAHLPGNDGVEEAPLNLWEFLRDVMARLSRDENQDILHQLTTHSRRKAWSLDLQENVALILFEELEGIKQRRTQEYKEEQAKRKQYLRKLQDLKAGKSAT</sequence>
<evidence type="ECO:0000256" key="4">
    <source>
        <dbReference type="ARBA" id="ARBA00022840"/>
    </source>
</evidence>
<evidence type="ECO:0000256" key="2">
    <source>
        <dbReference type="ARBA" id="ARBA00022448"/>
    </source>
</evidence>
<evidence type="ECO:0000259" key="8">
    <source>
        <dbReference type="Pfam" id="PF00006"/>
    </source>
</evidence>
<dbReference type="Gene3D" id="3.40.50.300">
    <property type="entry name" value="P-loop containing nucleotide triphosphate hydrolases"/>
    <property type="match status" value="1"/>
</dbReference>
<gene>
    <name evidence="9" type="ORF">PF011_g16559</name>
</gene>
<proteinExistence type="inferred from homology"/>
<dbReference type="GO" id="GO:0043531">
    <property type="term" value="F:ADP binding"/>
    <property type="evidence" value="ECO:0007669"/>
    <property type="project" value="TreeGrafter"/>
</dbReference>
<reference evidence="9 10" key="1">
    <citation type="submission" date="2018-09" db="EMBL/GenBank/DDBJ databases">
        <title>Genomic investigation of the strawberry pathogen Phytophthora fragariae indicates pathogenicity is determined by transcriptional variation in three key races.</title>
        <authorList>
            <person name="Adams T.M."/>
            <person name="Armitage A.D."/>
            <person name="Sobczyk M.K."/>
            <person name="Bates H.J."/>
            <person name="Dunwell J.M."/>
            <person name="Nellist C.F."/>
            <person name="Harrison R.J."/>
        </authorList>
    </citation>
    <scope>NUCLEOTIDE SEQUENCE [LARGE SCALE GENOMIC DNA]</scope>
    <source>
        <strain evidence="9 10">SCRP245</strain>
    </source>
</reference>
<name>A0A6A3JQZ7_9STRA</name>
<organism evidence="9 10">
    <name type="scientific">Phytophthora fragariae</name>
    <dbReference type="NCBI Taxonomy" id="53985"/>
    <lineage>
        <taxon>Eukaryota</taxon>
        <taxon>Sar</taxon>
        <taxon>Stramenopiles</taxon>
        <taxon>Oomycota</taxon>
        <taxon>Peronosporomycetes</taxon>
        <taxon>Peronosporales</taxon>
        <taxon>Peronosporaceae</taxon>
        <taxon>Phytophthora</taxon>
    </lineage>
</organism>
<dbReference type="InterPro" id="IPR027417">
    <property type="entry name" value="P-loop_NTPase"/>
</dbReference>
<evidence type="ECO:0000256" key="5">
    <source>
        <dbReference type="ARBA" id="ARBA00023065"/>
    </source>
</evidence>
<evidence type="ECO:0000256" key="7">
    <source>
        <dbReference type="SAM" id="MobiDB-lite"/>
    </source>
</evidence>
<dbReference type="InterPro" id="IPR005294">
    <property type="entry name" value="ATP_synth_F1_asu"/>
</dbReference>
<keyword evidence="3" id="KW-0547">Nucleotide-binding</keyword>
<dbReference type="EMBL" id="QXFW01001193">
    <property type="protein sequence ID" value="KAE8994895.1"/>
    <property type="molecule type" value="Genomic_DNA"/>
</dbReference>
<dbReference type="SUPFAM" id="SSF52540">
    <property type="entry name" value="P-loop containing nucleoside triphosphate hydrolases"/>
    <property type="match status" value="1"/>
</dbReference>
<dbReference type="GO" id="GO:0005524">
    <property type="term" value="F:ATP binding"/>
    <property type="evidence" value="ECO:0007669"/>
    <property type="project" value="InterPro"/>
</dbReference>
<evidence type="ECO:0000256" key="3">
    <source>
        <dbReference type="ARBA" id="ARBA00022741"/>
    </source>
</evidence>
<keyword evidence="6" id="KW-0175">Coiled coil</keyword>
<feature type="domain" description="ATPase F1/V1/A1 complex alpha/beta subunit nucleotide-binding" evidence="8">
    <location>
        <begin position="267"/>
        <end position="488"/>
    </location>
</feature>
<comment type="similarity">
    <text evidence="1">Belongs to the ATPase alpha/beta chains family.</text>
</comment>
<dbReference type="PANTHER" id="PTHR48082:SF2">
    <property type="entry name" value="ATP SYNTHASE SUBUNIT ALPHA, MITOCHONDRIAL"/>
    <property type="match status" value="1"/>
</dbReference>
<dbReference type="Proteomes" id="UP000460718">
    <property type="component" value="Unassembled WGS sequence"/>
</dbReference>
<evidence type="ECO:0000256" key="6">
    <source>
        <dbReference type="SAM" id="Coils"/>
    </source>
</evidence>
<feature type="region of interest" description="Disordered" evidence="7">
    <location>
        <begin position="220"/>
        <end position="241"/>
    </location>
</feature>
<keyword evidence="2" id="KW-0813">Transport</keyword>
<dbReference type="InterPro" id="IPR023366">
    <property type="entry name" value="ATP_synth_asu-like_sf"/>
</dbReference>
<evidence type="ECO:0000313" key="9">
    <source>
        <dbReference type="EMBL" id="KAE8994895.1"/>
    </source>
</evidence>